<protein>
    <submittedName>
        <fullName evidence="2">Uncharacterized protein</fullName>
    </submittedName>
</protein>
<proteinExistence type="predicted"/>
<evidence type="ECO:0000313" key="2">
    <source>
        <dbReference type="WBParaSite" id="ES5_v2.g28102.t1"/>
    </source>
</evidence>
<reference evidence="2" key="1">
    <citation type="submission" date="2022-11" db="UniProtKB">
        <authorList>
            <consortium name="WormBaseParasite"/>
        </authorList>
    </citation>
    <scope>IDENTIFICATION</scope>
</reference>
<accession>A0AC34GEP4</accession>
<evidence type="ECO:0000313" key="1">
    <source>
        <dbReference type="Proteomes" id="UP000887579"/>
    </source>
</evidence>
<name>A0AC34GEP4_9BILA</name>
<sequence>MEGLTRRPTSPFITDVKCEAERELGICSRLPNDNIYNADPGSFCLMSEGKAKCFVDINDCYGRKAFSETVDPCGNGKHGVIETQAFKAVEDFFLIDKDLSDVSFAFDKAATFAKDNEAIHIGMIGNDLLNENVDGNDLTQHTDGNKSPEANIFTSADDDDVDPSRERVLRIVAKAGEAFSNTQKAVKRANDMLVTMSKQSYQVSEEVMAQLQVALNDGPNWLLGILEGKESIIRSLQRKQIEDYQDYNHLLNERNELQDDLEAERLKPKGLDPIELEKLKNLGIDNVNDLINNYMKLQVQLEESRSDRSQISRASSVLNIPKTWQQPQRKPIQ</sequence>
<dbReference type="WBParaSite" id="ES5_v2.g28102.t1">
    <property type="protein sequence ID" value="ES5_v2.g28102.t1"/>
    <property type="gene ID" value="ES5_v2.g28102"/>
</dbReference>
<organism evidence="1 2">
    <name type="scientific">Panagrolaimus sp. ES5</name>
    <dbReference type="NCBI Taxonomy" id="591445"/>
    <lineage>
        <taxon>Eukaryota</taxon>
        <taxon>Metazoa</taxon>
        <taxon>Ecdysozoa</taxon>
        <taxon>Nematoda</taxon>
        <taxon>Chromadorea</taxon>
        <taxon>Rhabditida</taxon>
        <taxon>Tylenchina</taxon>
        <taxon>Panagrolaimomorpha</taxon>
        <taxon>Panagrolaimoidea</taxon>
        <taxon>Panagrolaimidae</taxon>
        <taxon>Panagrolaimus</taxon>
    </lineage>
</organism>
<dbReference type="Proteomes" id="UP000887579">
    <property type="component" value="Unplaced"/>
</dbReference>